<organism evidence="2 3">
    <name type="scientific">Lepraria neglecta</name>
    <dbReference type="NCBI Taxonomy" id="209136"/>
    <lineage>
        <taxon>Eukaryota</taxon>
        <taxon>Fungi</taxon>
        <taxon>Dikarya</taxon>
        <taxon>Ascomycota</taxon>
        <taxon>Pezizomycotina</taxon>
        <taxon>Lecanoromycetes</taxon>
        <taxon>OSLEUM clade</taxon>
        <taxon>Lecanoromycetidae</taxon>
        <taxon>Lecanorales</taxon>
        <taxon>Lecanorineae</taxon>
        <taxon>Stereocaulaceae</taxon>
        <taxon>Lepraria</taxon>
    </lineage>
</organism>
<protein>
    <submittedName>
        <fullName evidence="2">Uncharacterized protein</fullName>
    </submittedName>
</protein>
<gene>
    <name evidence="2" type="ORF">OEA41_003453</name>
</gene>
<dbReference type="AlphaFoldDB" id="A0AAE0DIX1"/>
<comment type="caution">
    <text evidence="2">The sequence shown here is derived from an EMBL/GenBank/DDBJ whole genome shotgun (WGS) entry which is preliminary data.</text>
</comment>
<feature type="transmembrane region" description="Helical" evidence="1">
    <location>
        <begin position="353"/>
        <end position="373"/>
    </location>
</feature>
<keyword evidence="1" id="KW-0812">Transmembrane</keyword>
<evidence type="ECO:0000313" key="3">
    <source>
        <dbReference type="Proteomes" id="UP001276659"/>
    </source>
</evidence>
<feature type="transmembrane region" description="Helical" evidence="1">
    <location>
        <begin position="237"/>
        <end position="258"/>
    </location>
</feature>
<evidence type="ECO:0000313" key="2">
    <source>
        <dbReference type="EMBL" id="KAK3171369.1"/>
    </source>
</evidence>
<proteinExistence type="predicted"/>
<keyword evidence="1" id="KW-1133">Transmembrane helix</keyword>
<keyword evidence="1" id="KW-0472">Membrane</keyword>
<keyword evidence="3" id="KW-1185">Reference proteome</keyword>
<sequence length="392" mass="42388">MVTNTAALAETQAVSSQAADISARRFIEGLDLALATGQNGVDTSVSRDDGSITATQVLNSAPTQSPPDSWTLSGHERPSFHVAKPEKTRGVITSTNTTLTCAALVAALIFGIGAWAGQTYGNEYARKSYEVSLWELCTDHVSVQQNDVCRDRLQNGPINLRQRGLNMSDQSESAPVSYLQTLVNVFAAGQEIYTSLCWSIAASGTTVHHQLWQFSVHTLASMKPPEQQSDDDLPSELQIIIATIIVICLCLICFSFVLLTTKATFSNTFIAILVALASWTLLNRFGDFLGPRGDFWITVPAAICIGLLSFVQVRGMKNELYLTCRGTFTAISITTLSWRSLNFISNALGLSNIVWAKSISAVLFGVFALLGLIPTTINATSRQRDIAGPSNQ</sequence>
<reference evidence="2" key="1">
    <citation type="submission" date="2022-11" db="EMBL/GenBank/DDBJ databases">
        <title>Chromosomal genome sequence assembly and mating type (MAT) locus characterization of the leprose asexual lichenized fungus Lepraria neglecta (Nyl.) Erichsen.</title>
        <authorList>
            <person name="Allen J.L."/>
            <person name="Pfeffer B."/>
        </authorList>
    </citation>
    <scope>NUCLEOTIDE SEQUENCE</scope>
    <source>
        <strain evidence="2">Allen 5258</strain>
    </source>
</reference>
<dbReference type="EMBL" id="JASNWA010000008">
    <property type="protein sequence ID" value="KAK3171369.1"/>
    <property type="molecule type" value="Genomic_DNA"/>
</dbReference>
<accession>A0AAE0DIX1</accession>
<feature type="transmembrane region" description="Helical" evidence="1">
    <location>
        <begin position="320"/>
        <end position="341"/>
    </location>
</feature>
<feature type="transmembrane region" description="Helical" evidence="1">
    <location>
        <begin position="295"/>
        <end position="313"/>
    </location>
</feature>
<dbReference type="Proteomes" id="UP001276659">
    <property type="component" value="Unassembled WGS sequence"/>
</dbReference>
<name>A0AAE0DIX1_9LECA</name>
<evidence type="ECO:0000256" key="1">
    <source>
        <dbReference type="SAM" id="Phobius"/>
    </source>
</evidence>
<feature type="transmembrane region" description="Helical" evidence="1">
    <location>
        <begin position="265"/>
        <end position="283"/>
    </location>
</feature>